<evidence type="ECO:0000256" key="15">
    <source>
        <dbReference type="PIRSR" id="PIRSR000168-2"/>
    </source>
</evidence>
<dbReference type="SUPFAM" id="SSF56645">
    <property type="entry name" value="Acyl-CoA dehydrogenase NM domain-like"/>
    <property type="match status" value="1"/>
</dbReference>
<feature type="binding site" evidence="15">
    <location>
        <position position="145"/>
    </location>
    <ligand>
        <name>FAD</name>
        <dbReference type="ChEBI" id="CHEBI:57692"/>
    </ligand>
</feature>
<evidence type="ECO:0000259" key="16">
    <source>
        <dbReference type="Pfam" id="PF01756"/>
    </source>
</evidence>
<evidence type="ECO:0000256" key="11">
    <source>
        <dbReference type="ARBA" id="ARBA00023098"/>
    </source>
</evidence>
<dbReference type="Gene3D" id="1.20.140.10">
    <property type="entry name" value="Butyryl-CoA Dehydrogenase, subunit A, domain 3"/>
    <property type="match status" value="2"/>
</dbReference>
<feature type="active site" description="Proton acceptor" evidence="14">
    <location>
        <position position="427"/>
    </location>
</feature>
<evidence type="ECO:0000256" key="10">
    <source>
        <dbReference type="ARBA" id="ARBA00023002"/>
    </source>
</evidence>
<dbReference type="FunFam" id="1.20.140.10:FF:000005">
    <property type="entry name" value="Acyl-coenzyme A oxidase"/>
    <property type="match status" value="1"/>
</dbReference>
<dbReference type="GO" id="GO:0005524">
    <property type="term" value="F:ATP binding"/>
    <property type="evidence" value="ECO:0007669"/>
    <property type="project" value="UniProtKB-KW"/>
</dbReference>
<evidence type="ECO:0000256" key="9">
    <source>
        <dbReference type="ARBA" id="ARBA00022840"/>
    </source>
</evidence>
<dbReference type="EMBL" id="HACG01021695">
    <property type="protein sequence ID" value="CEK68560.1"/>
    <property type="molecule type" value="Transcribed_RNA"/>
</dbReference>
<comment type="subcellular location">
    <subcellularLocation>
        <location evidence="2">Peroxisome</location>
    </subcellularLocation>
</comment>
<dbReference type="InterPro" id="IPR055060">
    <property type="entry name" value="ACOX_C_alpha1"/>
</dbReference>
<dbReference type="InterPro" id="IPR012258">
    <property type="entry name" value="Acyl-CoA_oxidase"/>
</dbReference>
<evidence type="ECO:0000259" key="17">
    <source>
        <dbReference type="Pfam" id="PF14749"/>
    </source>
</evidence>
<keyword evidence="5 13" id="KW-0285">Flavoprotein</keyword>
<dbReference type="GO" id="GO:0055088">
    <property type="term" value="P:lipid homeostasis"/>
    <property type="evidence" value="ECO:0007669"/>
    <property type="project" value="TreeGrafter"/>
</dbReference>
<dbReference type="InterPro" id="IPR009100">
    <property type="entry name" value="AcylCoA_DH/oxidase_NM_dom_sf"/>
</dbReference>
<comment type="similarity">
    <text evidence="4 13">Belongs to the acyl-CoA oxidase family.</text>
</comment>
<evidence type="ECO:0000256" key="5">
    <source>
        <dbReference type="ARBA" id="ARBA00022630"/>
    </source>
</evidence>
<feature type="domain" description="Acyl-CoA oxidase C-alpha1" evidence="18">
    <location>
        <begin position="281"/>
        <end position="442"/>
    </location>
</feature>
<dbReference type="SUPFAM" id="SSF47203">
    <property type="entry name" value="Acyl-CoA dehydrogenase C-terminal domain-like"/>
    <property type="match status" value="2"/>
</dbReference>
<dbReference type="PANTHER" id="PTHR10909:SF250">
    <property type="entry name" value="PEROXISOMAL ACYL-COENZYME A OXIDASE 1"/>
    <property type="match status" value="1"/>
</dbReference>
<dbReference type="GO" id="GO:0003997">
    <property type="term" value="F:acyl-CoA oxidase activity"/>
    <property type="evidence" value="ECO:0007669"/>
    <property type="project" value="InterPro"/>
</dbReference>
<keyword evidence="11" id="KW-0443">Lipid metabolism</keyword>
<gene>
    <name evidence="19" type="primary">ORF66767</name>
</gene>
<dbReference type="Pfam" id="PF22924">
    <property type="entry name" value="ACOX_C_alpha1"/>
    <property type="match status" value="1"/>
</dbReference>
<feature type="domain" description="Acyl-CoA oxidase C-terminal" evidence="16">
    <location>
        <begin position="477"/>
        <end position="656"/>
    </location>
</feature>
<dbReference type="FunFam" id="1.20.140.10:FF:000013">
    <property type="entry name" value="Acyl-coenzyme A oxidase"/>
    <property type="match status" value="1"/>
</dbReference>
<protein>
    <recommendedName>
        <fullName evidence="13">Acyl-coenzyme A oxidase</fullName>
    </recommendedName>
</protein>
<keyword evidence="10" id="KW-0560">Oxidoreductase</keyword>
<evidence type="ECO:0000256" key="12">
    <source>
        <dbReference type="ARBA" id="ARBA00023140"/>
    </source>
</evidence>
<keyword evidence="6" id="KW-0547">Nucleotide-binding</keyword>
<name>A0A0B6ZLF2_9EUPU</name>
<dbReference type="PANTHER" id="PTHR10909">
    <property type="entry name" value="ELECTRON TRANSPORT OXIDOREDUCTASE"/>
    <property type="match status" value="1"/>
</dbReference>
<dbReference type="InterPro" id="IPR002655">
    <property type="entry name" value="Acyl-CoA_oxidase_C"/>
</dbReference>
<dbReference type="InterPro" id="IPR036250">
    <property type="entry name" value="AcylCo_DH-like_C"/>
</dbReference>
<organism evidence="19">
    <name type="scientific">Arion vulgaris</name>
    <dbReference type="NCBI Taxonomy" id="1028688"/>
    <lineage>
        <taxon>Eukaryota</taxon>
        <taxon>Metazoa</taxon>
        <taxon>Spiralia</taxon>
        <taxon>Lophotrochozoa</taxon>
        <taxon>Mollusca</taxon>
        <taxon>Gastropoda</taxon>
        <taxon>Heterobranchia</taxon>
        <taxon>Euthyneura</taxon>
        <taxon>Panpulmonata</taxon>
        <taxon>Eupulmonata</taxon>
        <taxon>Stylommatophora</taxon>
        <taxon>Helicina</taxon>
        <taxon>Arionoidea</taxon>
        <taxon>Arionidae</taxon>
        <taxon>Arion</taxon>
    </lineage>
</organism>
<dbReference type="InterPro" id="IPR029320">
    <property type="entry name" value="Acyl-CoA_ox_N"/>
</dbReference>
<dbReference type="InterPro" id="IPR037069">
    <property type="entry name" value="AcylCoA_DH/ox_N_sf"/>
</dbReference>
<keyword evidence="9" id="KW-0067">ATP-binding</keyword>
<evidence type="ECO:0000256" key="4">
    <source>
        <dbReference type="ARBA" id="ARBA00006288"/>
    </source>
</evidence>
<dbReference type="Gene3D" id="1.10.540.10">
    <property type="entry name" value="Acyl-CoA dehydrogenase/oxidase, N-terminal domain"/>
    <property type="match status" value="1"/>
</dbReference>
<dbReference type="FunFam" id="1.10.540.10:FF:000006">
    <property type="entry name" value="Acyl-coenzyme A oxidase"/>
    <property type="match status" value="1"/>
</dbReference>
<keyword evidence="7 13" id="KW-0274">FAD</keyword>
<evidence type="ECO:0000256" key="2">
    <source>
        <dbReference type="ARBA" id="ARBA00004275"/>
    </source>
</evidence>
<evidence type="ECO:0000256" key="14">
    <source>
        <dbReference type="PIRSR" id="PIRSR000168-1"/>
    </source>
</evidence>
<dbReference type="Pfam" id="PF01756">
    <property type="entry name" value="ACOX"/>
    <property type="match status" value="1"/>
</dbReference>
<feature type="domain" description="Acyl-coenzyme A oxidase N-terminal" evidence="17">
    <location>
        <begin position="21"/>
        <end position="139"/>
    </location>
</feature>
<dbReference type="FunFam" id="2.40.110.10:FF:000003">
    <property type="entry name" value="Acyl-coenzyme A oxidase"/>
    <property type="match status" value="1"/>
</dbReference>
<sequence>MATAAVNPDLARVRAQATFDPLQLTYFLYDGPEKTKRKRFLQNMATKEHKEQNFRRFAELSREEQYEEALRKTTYTHRRIAELGLKDQTDIFIFREVISPSEPNPFGLHEVMFVTTIEKQGTKEQREKWLPLAKRFGVIGTYAQTELGHGTFLRGLETTATYDPKTKEFVVNSPTVSAAKYWPGGLGKTANCCVVMAKLITNGQNYGMQSFLVQIRDFETHQPLPGVSVGDIGQKFGYGAMDNGFLILNNVRIPRENMLMRYAQVLEDGTFVSPKNDRLVYGSMTLIRSQIVGGCARSLAKAVTIATRYSAVRRQSEINTGQGEVQVLDFQTQQHRLFTQIASSYALTIAGRVSTTSYIKVNAQIESGNLDDMPILHALSAALKAFSSWEMMSGIEQCRLACGGHGYSLASGLPKIYVNEVPACTYEGENVVLCLQTARFLVKCYNAAEKGQQLPSMVSFLRTAKGGKSRLTEKLELDQIIAAYEHRAARQLEEANTRLQNYLNKGTKPADAWNSSSQSLVEAAVAFTHAFVVKAFIEKVTTSRLEPSLSAVLIQLCQLYALHGISSNAGQFLRGGYLSDEQLTLVENKTYELLAALRPNSVALVDAFDFPDLVLDSDLGRYDGNVYEALMEYARRSKLNQTEVHEGFYKYQKPFVESLKAQVAAQSRL</sequence>
<accession>A0A0B6ZLF2</accession>
<keyword evidence="12" id="KW-0576">Peroxisome</keyword>
<dbReference type="GO" id="GO:0071949">
    <property type="term" value="F:FAD binding"/>
    <property type="evidence" value="ECO:0007669"/>
    <property type="project" value="InterPro"/>
</dbReference>
<dbReference type="GO" id="GO:0005504">
    <property type="term" value="F:fatty acid binding"/>
    <property type="evidence" value="ECO:0007669"/>
    <property type="project" value="TreeGrafter"/>
</dbReference>
<dbReference type="PIRSF" id="PIRSF000168">
    <property type="entry name" value="Acyl-CoA_oxidase"/>
    <property type="match status" value="1"/>
</dbReference>
<reference evidence="19" key="1">
    <citation type="submission" date="2014-12" db="EMBL/GenBank/DDBJ databases">
        <title>Insight into the proteome of Arion vulgaris.</title>
        <authorList>
            <person name="Aradska J."/>
            <person name="Bulat T."/>
            <person name="Smidak R."/>
            <person name="Sarate P."/>
            <person name="Gangsoo J."/>
            <person name="Sialana F."/>
            <person name="Bilban M."/>
            <person name="Lubec G."/>
        </authorList>
    </citation>
    <scope>NUCLEOTIDE SEQUENCE</scope>
    <source>
        <tissue evidence="19">Skin</tissue>
    </source>
</reference>
<feature type="binding site" evidence="15">
    <location>
        <position position="184"/>
    </location>
    <ligand>
        <name>FAD</name>
        <dbReference type="ChEBI" id="CHEBI:57692"/>
    </ligand>
</feature>
<dbReference type="GO" id="GO:0005777">
    <property type="term" value="C:peroxisome"/>
    <property type="evidence" value="ECO:0007669"/>
    <property type="project" value="UniProtKB-SubCell"/>
</dbReference>
<evidence type="ECO:0000256" key="3">
    <source>
        <dbReference type="ARBA" id="ARBA00004846"/>
    </source>
</evidence>
<evidence type="ECO:0000256" key="7">
    <source>
        <dbReference type="ARBA" id="ARBA00022827"/>
    </source>
</evidence>
<evidence type="ECO:0000259" key="18">
    <source>
        <dbReference type="Pfam" id="PF22924"/>
    </source>
</evidence>
<dbReference type="Gene3D" id="2.40.110.10">
    <property type="entry name" value="Butyryl-CoA Dehydrogenase, subunit A, domain 2"/>
    <property type="match status" value="1"/>
</dbReference>
<comment type="pathway">
    <text evidence="3">Lipid metabolism; peroxisomal fatty acid beta-oxidation.</text>
</comment>
<evidence type="ECO:0000256" key="1">
    <source>
        <dbReference type="ARBA" id="ARBA00001974"/>
    </source>
</evidence>
<dbReference type="AlphaFoldDB" id="A0A0B6ZLF2"/>
<evidence type="ECO:0000256" key="13">
    <source>
        <dbReference type="PIRNR" id="PIRNR000168"/>
    </source>
</evidence>
<dbReference type="GO" id="GO:0033540">
    <property type="term" value="P:fatty acid beta-oxidation using acyl-CoA oxidase"/>
    <property type="evidence" value="ECO:0007669"/>
    <property type="project" value="TreeGrafter"/>
</dbReference>
<dbReference type="InterPro" id="IPR046373">
    <property type="entry name" value="Acyl-CoA_Oxase/DH_mid-dom_sf"/>
</dbReference>
<comment type="cofactor">
    <cofactor evidence="1">
        <name>FAD</name>
        <dbReference type="ChEBI" id="CHEBI:57692"/>
    </cofactor>
</comment>
<dbReference type="Pfam" id="PF14749">
    <property type="entry name" value="Acyl-CoA_ox_N"/>
    <property type="match status" value="1"/>
</dbReference>
<evidence type="ECO:0000313" key="19">
    <source>
        <dbReference type="EMBL" id="CEK68560.1"/>
    </source>
</evidence>
<evidence type="ECO:0000256" key="8">
    <source>
        <dbReference type="ARBA" id="ARBA00022832"/>
    </source>
</evidence>
<keyword evidence="8" id="KW-0276">Fatty acid metabolism</keyword>
<proteinExistence type="inferred from homology"/>
<evidence type="ECO:0000256" key="6">
    <source>
        <dbReference type="ARBA" id="ARBA00022741"/>
    </source>
</evidence>